<accession>A0A2C9CZU0</accession>
<evidence type="ECO:0000313" key="2">
    <source>
        <dbReference type="EMBL" id="VUE36321.1"/>
    </source>
</evidence>
<reference evidence="3" key="1">
    <citation type="submission" date="2017-10" db="EMBL/GenBank/DDBJ databases">
        <authorList>
            <person name="Skurnik M."/>
        </authorList>
    </citation>
    <scope>NUCLEOTIDE SEQUENCE [LARGE SCALE GENOMIC DNA]</scope>
</reference>
<protein>
    <submittedName>
        <fullName evidence="1">Uncharacterized protein</fullName>
    </submittedName>
</protein>
<name>A0A2C9CZU0_9CAUD</name>
<dbReference type="EMBL" id="LT960551">
    <property type="protein sequence ID" value="SOK58552.1"/>
    <property type="molecule type" value="Genomic_DNA"/>
</dbReference>
<dbReference type="RefSeq" id="YP_009623885.1">
    <property type="nucleotide sequence ID" value="NC_042116.1"/>
</dbReference>
<dbReference type="OrthoDB" id="19160at10239"/>
<evidence type="ECO:0000313" key="3">
    <source>
        <dbReference type="Proteomes" id="UP000240931"/>
    </source>
</evidence>
<dbReference type="GeneID" id="40100693"/>
<sequence length="146" mass="16862">MELRSSIAFIGDSEIIENIDSIINEESIIDDMVFSIDFIPELETNDTYVYRCTTDGDSWVNIYDIKTRLDDKLGQEGKYDIIYASTDGSSYIDVISHTGNFDAYLDTDLDKIQELCETYGLEFYGISDDDEDYYQDADEDDNDNYY</sequence>
<dbReference type="Proteomes" id="UP000240931">
    <property type="component" value="Segment"/>
</dbReference>
<evidence type="ECO:0000313" key="1">
    <source>
        <dbReference type="EMBL" id="SOK58552.1"/>
    </source>
</evidence>
<keyword evidence="3" id="KW-1185">Reference proteome</keyword>
<organism evidence="1 3">
    <name type="scientific">Yersinia phage fHe-Yen9-04</name>
    <dbReference type="NCBI Taxonomy" id="2052742"/>
    <lineage>
        <taxon>Viruses</taxon>
        <taxon>Duplodnaviria</taxon>
        <taxon>Heunggongvirae</taxon>
        <taxon>Uroviricota</taxon>
        <taxon>Caudoviricetes</taxon>
        <taxon>Eneladusvirus</taxon>
        <taxon>Eneladusvirus Yen904</taxon>
    </lineage>
</organism>
<dbReference type="EMBL" id="LR596615">
    <property type="protein sequence ID" value="VUE36321.1"/>
    <property type="molecule type" value="Genomic_DNA"/>
</dbReference>
<proteinExistence type="predicted"/>
<dbReference type="Proteomes" id="UP000317227">
    <property type="component" value="Segment"/>
</dbReference>
<reference evidence="1" key="2">
    <citation type="submission" date="2017-10" db="EMBL/GenBank/DDBJ databases">
        <authorList>
            <person name="Banno H."/>
            <person name="Chua N.-H."/>
        </authorList>
    </citation>
    <scope>NUCLEOTIDE SEQUENCE [LARGE SCALE GENOMIC DNA]</scope>
</reference>
<evidence type="ECO:0000313" key="4">
    <source>
        <dbReference type="Proteomes" id="UP000317227"/>
    </source>
</evidence>
<reference evidence="2 4" key="3">
    <citation type="submission" date="2019-06" db="EMBL/GenBank/DDBJ databases">
        <authorList>
            <person name="Bower L."/>
            <person name="Leinonen R."/>
        </authorList>
    </citation>
    <scope>NUCLEOTIDE SEQUENCE [LARGE SCALE GENOMIC DNA]</scope>
</reference>
<dbReference type="KEGG" id="vg:40100693"/>
<gene>
    <name evidence="1" type="primary">g275</name>
</gene>